<feature type="non-terminal residue" evidence="7">
    <location>
        <position position="1"/>
    </location>
</feature>
<dbReference type="GO" id="GO:0003677">
    <property type="term" value="F:DNA binding"/>
    <property type="evidence" value="ECO:0007669"/>
    <property type="project" value="InterPro"/>
</dbReference>
<accession>X0YJ45</accession>
<organism evidence="7">
    <name type="scientific">marine sediment metagenome</name>
    <dbReference type="NCBI Taxonomy" id="412755"/>
    <lineage>
        <taxon>unclassified sequences</taxon>
        <taxon>metagenomes</taxon>
        <taxon>ecological metagenomes</taxon>
    </lineage>
</organism>
<evidence type="ECO:0000256" key="4">
    <source>
        <dbReference type="ARBA" id="ARBA00022695"/>
    </source>
</evidence>
<dbReference type="Pfam" id="PF04998">
    <property type="entry name" value="RNA_pol_Rpb1_5"/>
    <property type="match status" value="1"/>
</dbReference>
<dbReference type="InterPro" id="IPR045867">
    <property type="entry name" value="DNA-dir_RpoC_beta_prime"/>
</dbReference>
<dbReference type="EMBL" id="BARS01050455">
    <property type="protein sequence ID" value="GAG48603.1"/>
    <property type="molecule type" value="Genomic_DNA"/>
</dbReference>
<keyword evidence="4" id="KW-0548">Nucleotidyltransferase</keyword>
<comment type="caution">
    <text evidence="7">The sequence shown here is derived from an EMBL/GenBank/DDBJ whole genome shotgun (WGS) entry which is preliminary data.</text>
</comment>
<evidence type="ECO:0000256" key="3">
    <source>
        <dbReference type="ARBA" id="ARBA00022679"/>
    </source>
</evidence>
<feature type="domain" description="RNA polymerase Rpb1" evidence="6">
    <location>
        <begin position="48"/>
        <end position="198"/>
    </location>
</feature>
<proteinExistence type="predicted"/>
<evidence type="ECO:0000256" key="2">
    <source>
        <dbReference type="ARBA" id="ARBA00022478"/>
    </source>
</evidence>
<evidence type="ECO:0000256" key="5">
    <source>
        <dbReference type="ARBA" id="ARBA00023163"/>
    </source>
</evidence>
<dbReference type="Gene3D" id="3.30.1360.140">
    <property type="match status" value="1"/>
</dbReference>
<keyword evidence="5" id="KW-0804">Transcription</keyword>
<keyword evidence="3" id="KW-0808">Transferase</keyword>
<dbReference type="GO" id="GO:0005665">
    <property type="term" value="C:RNA polymerase II, core complex"/>
    <property type="evidence" value="ECO:0007669"/>
    <property type="project" value="TreeGrafter"/>
</dbReference>
<protein>
    <recommendedName>
        <fullName evidence="1">DNA-directed RNA polymerase</fullName>
        <ecNumber evidence="1">2.7.7.6</ecNumber>
    </recommendedName>
</protein>
<evidence type="ECO:0000256" key="1">
    <source>
        <dbReference type="ARBA" id="ARBA00012418"/>
    </source>
</evidence>
<reference evidence="7" key="1">
    <citation type="journal article" date="2014" name="Front. Microbiol.">
        <title>High frequency of phylogenetically diverse reductive dehalogenase-homologous genes in deep subseafloor sedimentary metagenomes.</title>
        <authorList>
            <person name="Kawai M."/>
            <person name="Futagami T."/>
            <person name="Toyoda A."/>
            <person name="Takaki Y."/>
            <person name="Nishi S."/>
            <person name="Hori S."/>
            <person name="Arai W."/>
            <person name="Tsubouchi T."/>
            <person name="Morono Y."/>
            <person name="Uchiyama I."/>
            <person name="Ito T."/>
            <person name="Fujiyama A."/>
            <person name="Inagaki F."/>
            <person name="Takami H."/>
        </authorList>
    </citation>
    <scope>NUCLEOTIDE SEQUENCE</scope>
    <source>
        <strain evidence="7">Expedition CK06-06</strain>
    </source>
</reference>
<keyword evidence="2" id="KW-0240">DNA-directed RNA polymerase</keyword>
<evidence type="ECO:0000313" key="7">
    <source>
        <dbReference type="EMBL" id="GAG48603.1"/>
    </source>
</evidence>
<sequence length="238" mass="26984">GLNSPFRMVHLPVGFTYIINNVQGQQYINVNSMVDITPLEAFELIDDGFRQIESLYYVKPTELFKTLYYYYLTPKDLLMVKRFNRKALIILISEIVSAYKKAIVAPGEMVGMIAAQSIGEPTTQMTLNTFHFAGVASKSNVTRGVPRIEEILSLSENPKNPSCTVHLYKDEETKQDNAQKLMHRLEHTKLRAVVDSINICFDPDNLNTLIEEDIDTMEQYKEFESTIDGCLGETGEGD</sequence>
<dbReference type="EC" id="2.7.7.6" evidence="1"/>
<gene>
    <name evidence="7" type="ORF">S01H1_75320</name>
</gene>
<evidence type="ECO:0000259" key="6">
    <source>
        <dbReference type="Pfam" id="PF04998"/>
    </source>
</evidence>
<dbReference type="SUPFAM" id="SSF64484">
    <property type="entry name" value="beta and beta-prime subunits of DNA dependent RNA-polymerase"/>
    <property type="match status" value="1"/>
</dbReference>
<dbReference type="InterPro" id="IPR038593">
    <property type="entry name" value="RNA_pol_Rpb1_7_sf"/>
</dbReference>
<name>X0YJ45_9ZZZZ</name>
<feature type="non-terminal residue" evidence="7">
    <location>
        <position position="238"/>
    </location>
</feature>
<dbReference type="GO" id="GO:0006351">
    <property type="term" value="P:DNA-templated transcription"/>
    <property type="evidence" value="ECO:0007669"/>
    <property type="project" value="InterPro"/>
</dbReference>
<dbReference type="InterPro" id="IPR007081">
    <property type="entry name" value="RNA_pol_Rpb1_5"/>
</dbReference>
<dbReference type="GO" id="GO:0003899">
    <property type="term" value="F:DNA-directed RNA polymerase activity"/>
    <property type="evidence" value="ECO:0007669"/>
    <property type="project" value="UniProtKB-EC"/>
</dbReference>
<dbReference type="PANTHER" id="PTHR19376:SF37">
    <property type="entry name" value="DNA-DIRECTED RNA POLYMERASE II SUBUNIT RPB1"/>
    <property type="match status" value="1"/>
</dbReference>
<dbReference type="AlphaFoldDB" id="X0YJ45"/>
<dbReference type="PANTHER" id="PTHR19376">
    <property type="entry name" value="DNA-DIRECTED RNA POLYMERASE"/>
    <property type="match status" value="1"/>
</dbReference>